<dbReference type="AlphaFoldDB" id="A0A495JVW7"/>
<accession>A0A495JVW7</accession>
<proteinExistence type="predicted"/>
<feature type="transmembrane region" description="Helical" evidence="2">
    <location>
        <begin position="142"/>
        <end position="163"/>
    </location>
</feature>
<keyword evidence="2" id="KW-0812">Transmembrane</keyword>
<feature type="transmembrane region" description="Helical" evidence="2">
    <location>
        <begin position="201"/>
        <end position="217"/>
    </location>
</feature>
<protein>
    <submittedName>
        <fullName evidence="3">Uncharacterized protein</fullName>
    </submittedName>
</protein>
<feature type="transmembrane region" description="Helical" evidence="2">
    <location>
        <begin position="109"/>
        <end position="130"/>
    </location>
</feature>
<evidence type="ECO:0000313" key="4">
    <source>
        <dbReference type="Proteomes" id="UP000277671"/>
    </source>
</evidence>
<keyword evidence="2" id="KW-1133">Transmembrane helix</keyword>
<dbReference type="Proteomes" id="UP000277671">
    <property type="component" value="Unassembled WGS sequence"/>
</dbReference>
<organism evidence="3 4">
    <name type="scientific">Micromonospora pisi</name>
    <dbReference type="NCBI Taxonomy" id="589240"/>
    <lineage>
        <taxon>Bacteria</taxon>
        <taxon>Bacillati</taxon>
        <taxon>Actinomycetota</taxon>
        <taxon>Actinomycetes</taxon>
        <taxon>Micromonosporales</taxon>
        <taxon>Micromonosporaceae</taxon>
        <taxon>Micromonospora</taxon>
    </lineage>
</organism>
<keyword evidence="2" id="KW-0472">Membrane</keyword>
<gene>
    <name evidence="3" type="ORF">BDK92_6843</name>
</gene>
<feature type="transmembrane region" description="Helical" evidence="2">
    <location>
        <begin position="175"/>
        <end position="194"/>
    </location>
</feature>
<reference evidence="3 4" key="1">
    <citation type="submission" date="2018-10" db="EMBL/GenBank/DDBJ databases">
        <title>Sequencing the genomes of 1000 actinobacteria strains.</title>
        <authorList>
            <person name="Klenk H.-P."/>
        </authorList>
    </citation>
    <scope>NUCLEOTIDE SEQUENCE [LARGE SCALE GENOMIC DNA]</scope>
    <source>
        <strain evidence="3 4">DSM 45175</strain>
    </source>
</reference>
<name>A0A495JVW7_9ACTN</name>
<evidence type="ECO:0000256" key="1">
    <source>
        <dbReference type="SAM" id="MobiDB-lite"/>
    </source>
</evidence>
<comment type="caution">
    <text evidence="3">The sequence shown here is derived from an EMBL/GenBank/DDBJ whole genome shotgun (WGS) entry which is preliminary data.</text>
</comment>
<keyword evidence="4" id="KW-1185">Reference proteome</keyword>
<evidence type="ECO:0000313" key="3">
    <source>
        <dbReference type="EMBL" id="RKR92404.1"/>
    </source>
</evidence>
<feature type="region of interest" description="Disordered" evidence="1">
    <location>
        <begin position="30"/>
        <end position="59"/>
    </location>
</feature>
<sequence length="249" mass="26054">MVGIAVATEGATENAGGFVHAIFEQPELRGSVETSPNGSGAMLADATSPDASRQTQQGAGTVARIKHHVQVMHMAWGLAWLIGYGLRFLGDGPGERVFVDLPDRLPQTVLLVLLAGAGATTAILGVRAFGRGTTDPRSTLQAKRYGTAWLVGFVGLIITIGKISSDLSPHQSELLWGATTTGLVGALHMSGSAIWGDREQFRMGLWLTLVNVIGVIAGPGWQALIICLGAGGVTVVLATHNLLRLSRNS</sequence>
<dbReference type="EMBL" id="RBKT01000001">
    <property type="protein sequence ID" value="RKR92404.1"/>
    <property type="molecule type" value="Genomic_DNA"/>
</dbReference>
<feature type="transmembrane region" description="Helical" evidence="2">
    <location>
        <begin position="71"/>
        <end position="89"/>
    </location>
</feature>
<feature type="compositionally biased region" description="Polar residues" evidence="1">
    <location>
        <begin position="49"/>
        <end position="59"/>
    </location>
</feature>
<evidence type="ECO:0000256" key="2">
    <source>
        <dbReference type="SAM" id="Phobius"/>
    </source>
</evidence>